<reference evidence="2 3" key="1">
    <citation type="submission" date="2024-09" db="EMBL/GenBank/DDBJ databases">
        <title>Laminarin stimulates single cell rates of sulfate reduction while oxygen inhibits transcriptomic activity in coastal marine sediment.</title>
        <authorList>
            <person name="Lindsay M."/>
            <person name="Orcutt B."/>
            <person name="Emerson D."/>
            <person name="Stepanauskas R."/>
            <person name="D'Angelo T."/>
        </authorList>
    </citation>
    <scope>NUCLEOTIDE SEQUENCE [LARGE SCALE GENOMIC DNA]</scope>
    <source>
        <strain evidence="2">SAG AM-311-K15</strain>
    </source>
</reference>
<evidence type="ECO:0000313" key="3">
    <source>
        <dbReference type="Proteomes" id="UP001594351"/>
    </source>
</evidence>
<comment type="caution">
    <text evidence="2">The sequence shown here is derived from an EMBL/GenBank/DDBJ whole genome shotgun (WGS) entry which is preliminary data.</text>
</comment>
<feature type="domain" description="Zinc finger Ogr/Delta-type" evidence="1">
    <location>
        <begin position="8"/>
        <end position="53"/>
    </location>
</feature>
<protein>
    <submittedName>
        <fullName evidence="2">Ogr/Delta-like zinc finger family protein</fullName>
    </submittedName>
</protein>
<accession>A0ABV6YUP3</accession>
<name>A0ABV6YUP3_UNCC1</name>
<gene>
    <name evidence="2" type="ORF">ACFL27_06895</name>
</gene>
<proteinExistence type="predicted"/>
<dbReference type="InterPro" id="IPR007684">
    <property type="entry name" value="Znf_Ogr/Delta"/>
</dbReference>
<keyword evidence="3" id="KW-1185">Reference proteome</keyword>
<evidence type="ECO:0000313" key="2">
    <source>
        <dbReference type="EMBL" id="MFC1849920.1"/>
    </source>
</evidence>
<dbReference type="Pfam" id="PF04606">
    <property type="entry name" value="Ogr_Delta"/>
    <property type="match status" value="1"/>
</dbReference>
<dbReference type="Proteomes" id="UP001594351">
    <property type="component" value="Unassembled WGS sequence"/>
</dbReference>
<sequence>MNNGQDYTCPHCQQQMNKWRVPIHSTWNAEFFFVCFNDDCPYFRKGWDVIERSVKAHASYRYYIDPINNNAGPLPVWSDTALKDDVIDE</sequence>
<dbReference type="EMBL" id="JBHPBY010000066">
    <property type="protein sequence ID" value="MFC1849920.1"/>
    <property type="molecule type" value="Genomic_DNA"/>
</dbReference>
<evidence type="ECO:0000259" key="1">
    <source>
        <dbReference type="Pfam" id="PF04606"/>
    </source>
</evidence>
<organism evidence="2 3">
    <name type="scientific">candidate division CSSED10-310 bacterium</name>
    <dbReference type="NCBI Taxonomy" id="2855610"/>
    <lineage>
        <taxon>Bacteria</taxon>
        <taxon>Bacteria division CSSED10-310</taxon>
    </lineage>
</organism>